<protein>
    <submittedName>
        <fullName evidence="2">Uncharacterized protein</fullName>
    </submittedName>
</protein>
<feature type="compositionally biased region" description="Basic and acidic residues" evidence="1">
    <location>
        <begin position="25"/>
        <end position="34"/>
    </location>
</feature>
<dbReference type="AlphaFoldDB" id="A0AA40KD00"/>
<sequence length="303" mass="32521">MICSRPGWLILLRRMPGIQGTGGSDRGDEVDRHGAVSKPGSGCGRCAGHYQTLLSVLIHLQCPQPSLHRLFTTPNRHDAASPGWDSRGSWTRQPEGSRTPWTPAWGLNTPAGNLRTITPISMAGQIPAFDFVTLGLAVNCSCPAWPAADLGSPSESSESGTENGLETWTNTTTSINHPATTGYLSDPLTGPDPITNPNSNCARLAQRSLAAHGSPMEPSCHRLLVCYRRLPVCHWAHVMEETWCGGVSSSPSLSPAAPRCCAAWETWDLETCLVLGADLFFRSCTSPYPVDAHTSLIAPLTVR</sequence>
<comment type="caution">
    <text evidence="2">The sequence shown here is derived from an EMBL/GenBank/DDBJ whole genome shotgun (WGS) entry which is preliminary data.</text>
</comment>
<proteinExistence type="predicted"/>
<name>A0AA40KD00_9PEZI</name>
<accession>A0AA40KD00</accession>
<evidence type="ECO:0000313" key="2">
    <source>
        <dbReference type="EMBL" id="KAK0754648.1"/>
    </source>
</evidence>
<feature type="region of interest" description="Disordered" evidence="1">
    <location>
        <begin position="78"/>
        <end position="107"/>
    </location>
</feature>
<evidence type="ECO:0000256" key="1">
    <source>
        <dbReference type="SAM" id="MobiDB-lite"/>
    </source>
</evidence>
<reference evidence="2" key="1">
    <citation type="submission" date="2023-06" db="EMBL/GenBank/DDBJ databases">
        <title>Genome-scale phylogeny and comparative genomics of the fungal order Sordariales.</title>
        <authorList>
            <consortium name="Lawrence Berkeley National Laboratory"/>
            <person name="Hensen N."/>
            <person name="Bonometti L."/>
            <person name="Westerberg I."/>
            <person name="Brannstrom I.O."/>
            <person name="Guillou S."/>
            <person name="Cros-Aarteil S."/>
            <person name="Calhoun S."/>
            <person name="Haridas S."/>
            <person name="Kuo A."/>
            <person name="Mondo S."/>
            <person name="Pangilinan J."/>
            <person name="Riley R."/>
            <person name="LaButti K."/>
            <person name="Andreopoulos B."/>
            <person name="Lipzen A."/>
            <person name="Chen C."/>
            <person name="Yanf M."/>
            <person name="Daum C."/>
            <person name="Ng V."/>
            <person name="Clum A."/>
            <person name="Steindorff A."/>
            <person name="Ohm R."/>
            <person name="Martin F."/>
            <person name="Silar P."/>
            <person name="Natvig D."/>
            <person name="Lalanne C."/>
            <person name="Gautier V."/>
            <person name="Ament-velasquez S.L."/>
            <person name="Kruys A."/>
            <person name="Hutchinson M.I."/>
            <person name="Powell A.J."/>
            <person name="Barry K."/>
            <person name="Miller A.N."/>
            <person name="Grigoriev I.V."/>
            <person name="Debuchy R."/>
            <person name="Gladieux P."/>
            <person name="Thoren M.H."/>
            <person name="Johannesson H."/>
        </authorList>
    </citation>
    <scope>NUCLEOTIDE SEQUENCE</scope>
    <source>
        <strain evidence="2">SMH3187-1</strain>
    </source>
</reference>
<dbReference type="EMBL" id="JAUKUD010000001">
    <property type="protein sequence ID" value="KAK0754648.1"/>
    <property type="molecule type" value="Genomic_DNA"/>
</dbReference>
<feature type="region of interest" description="Disordered" evidence="1">
    <location>
        <begin position="19"/>
        <end position="38"/>
    </location>
</feature>
<feature type="compositionally biased region" description="Polar residues" evidence="1">
    <location>
        <begin position="88"/>
        <end position="100"/>
    </location>
</feature>
<organism evidence="2 3">
    <name type="scientific">Schizothecium vesticola</name>
    <dbReference type="NCBI Taxonomy" id="314040"/>
    <lineage>
        <taxon>Eukaryota</taxon>
        <taxon>Fungi</taxon>
        <taxon>Dikarya</taxon>
        <taxon>Ascomycota</taxon>
        <taxon>Pezizomycotina</taxon>
        <taxon>Sordariomycetes</taxon>
        <taxon>Sordariomycetidae</taxon>
        <taxon>Sordariales</taxon>
        <taxon>Schizotheciaceae</taxon>
        <taxon>Schizothecium</taxon>
    </lineage>
</organism>
<dbReference type="Proteomes" id="UP001172155">
    <property type="component" value="Unassembled WGS sequence"/>
</dbReference>
<keyword evidence="3" id="KW-1185">Reference proteome</keyword>
<gene>
    <name evidence="2" type="ORF">B0T18DRAFT_41545</name>
</gene>
<evidence type="ECO:0000313" key="3">
    <source>
        <dbReference type="Proteomes" id="UP001172155"/>
    </source>
</evidence>